<keyword evidence="1" id="KW-0479">Metal-binding</keyword>
<comment type="caution">
    <text evidence="5">The sequence shown here is derived from an EMBL/GenBank/DDBJ whole genome shotgun (WGS) entry which is preliminary data.</text>
</comment>
<evidence type="ECO:0000256" key="3">
    <source>
        <dbReference type="SAM" id="MobiDB-lite"/>
    </source>
</evidence>
<dbReference type="InterPro" id="IPR041534">
    <property type="entry name" value="EF-hand_13"/>
</dbReference>
<evidence type="ECO:0000256" key="2">
    <source>
        <dbReference type="ARBA" id="ARBA00022837"/>
    </source>
</evidence>
<sequence length="529" mass="62271">MDILPQFKDSIRYELAKQKIDQHFAHWINLQATKSLVEKLIEDCKNPNSNSLHPNPLFTNRLSGSFSQNPNSPRRSSLTPPLSPPTNYENRLSQTTTHSLPADHSLFQTKNPQTLAEPSKPGPNIPQFYYPRGKPIDPVLSDKNLKIIATCFVKDNLKLIEFENITTQLCGLPKYLNQKVFTSAGGGETLSKSQFIKYWKSELESKTPFERFFTVIKKPNKQYIDRDDFRPILKTLMDSHPGLDFLKATPEFQDRYADTVIERIFYAVDANDDGKITMRELKRSNLYDICLAVDEEEDINKIRDYFSYEHFYVLYCRFWEIDTDHDFIIDKDDFSRYEGHTLSRKANDRIFEQIPRQFNCDKPGKMAYNDFIWFMLSEEDKGSKRSLSYWFKIVDLDNNGIITAYEMEYFYEEQLRRLEYLNQEAVPFKDVLCQMSDMLCPKVENQFTLADFYLKKSISGVFFNALLNLNKFIAYEQRDPFSQKKEISENPDFSDWDRFAMTEYIRLAMEEENAESNEVLDEEWDSDHD</sequence>
<dbReference type="InterPro" id="IPR002048">
    <property type="entry name" value="EF_hand_dom"/>
</dbReference>
<dbReference type="CDD" id="cd21504">
    <property type="entry name" value="PPP2R3A_B-like"/>
    <property type="match status" value="1"/>
</dbReference>
<dbReference type="AlphaFoldDB" id="A0A1R2CY94"/>
<dbReference type="FunFam" id="1.10.238.220:FF:000003">
    <property type="entry name" value="Phosphoprotein phosphatase 2A regulatory subunit"/>
    <property type="match status" value="1"/>
</dbReference>
<dbReference type="Gene3D" id="1.10.238.220">
    <property type="match status" value="1"/>
</dbReference>
<accession>A0A1R2CY94</accession>
<keyword evidence="6" id="KW-1185">Reference proteome</keyword>
<dbReference type="SUPFAM" id="SSF47473">
    <property type="entry name" value="EF-hand"/>
    <property type="match status" value="2"/>
</dbReference>
<feature type="domain" description="EF-hand" evidence="4">
    <location>
        <begin position="256"/>
        <end position="291"/>
    </location>
</feature>
<dbReference type="Proteomes" id="UP000187209">
    <property type="component" value="Unassembled WGS sequence"/>
</dbReference>
<protein>
    <recommendedName>
        <fullName evidence="4">EF-hand domain-containing protein</fullName>
    </recommendedName>
</protein>
<dbReference type="PANTHER" id="PTHR14095:SF0">
    <property type="entry name" value="MIP22305P"/>
    <property type="match status" value="1"/>
</dbReference>
<evidence type="ECO:0000313" key="6">
    <source>
        <dbReference type="Proteomes" id="UP000187209"/>
    </source>
</evidence>
<dbReference type="PROSITE" id="PS50222">
    <property type="entry name" value="EF_HAND_2"/>
    <property type="match status" value="2"/>
</dbReference>
<dbReference type="Gene3D" id="1.10.238.230">
    <property type="match status" value="1"/>
</dbReference>
<dbReference type="EMBL" id="MPUH01000034">
    <property type="protein sequence ID" value="OMJ93943.1"/>
    <property type="molecule type" value="Genomic_DNA"/>
</dbReference>
<dbReference type="PANTHER" id="PTHR14095">
    <property type="entry name" value="PHOSPHATASE 2A REGULATORY SUBUNIT-RELATED"/>
    <property type="match status" value="1"/>
</dbReference>
<dbReference type="PROSITE" id="PS00018">
    <property type="entry name" value="EF_HAND_1"/>
    <property type="match status" value="2"/>
</dbReference>
<feature type="domain" description="EF-hand" evidence="4">
    <location>
        <begin position="382"/>
        <end position="417"/>
    </location>
</feature>
<evidence type="ECO:0000259" key="4">
    <source>
        <dbReference type="PROSITE" id="PS50222"/>
    </source>
</evidence>
<gene>
    <name evidence="5" type="ORF">SteCoe_2999</name>
</gene>
<dbReference type="GO" id="GO:0019888">
    <property type="term" value="F:protein phosphatase regulator activity"/>
    <property type="evidence" value="ECO:0007669"/>
    <property type="project" value="TreeGrafter"/>
</dbReference>
<dbReference type="InterPro" id="IPR018247">
    <property type="entry name" value="EF_Hand_1_Ca_BS"/>
</dbReference>
<keyword evidence="2" id="KW-0106">Calcium</keyword>
<organism evidence="5 6">
    <name type="scientific">Stentor coeruleus</name>
    <dbReference type="NCBI Taxonomy" id="5963"/>
    <lineage>
        <taxon>Eukaryota</taxon>
        <taxon>Sar</taxon>
        <taxon>Alveolata</taxon>
        <taxon>Ciliophora</taxon>
        <taxon>Postciliodesmatophora</taxon>
        <taxon>Heterotrichea</taxon>
        <taxon>Heterotrichida</taxon>
        <taxon>Stentoridae</taxon>
        <taxon>Stentor</taxon>
    </lineage>
</organism>
<dbReference type="OrthoDB" id="5586at2759"/>
<dbReference type="InterPro" id="IPR011992">
    <property type="entry name" value="EF-hand-dom_pair"/>
</dbReference>
<name>A0A1R2CY94_9CILI</name>
<dbReference type="GO" id="GO:0005509">
    <property type="term" value="F:calcium ion binding"/>
    <property type="evidence" value="ECO:0007669"/>
    <property type="project" value="InterPro"/>
</dbReference>
<reference evidence="5 6" key="1">
    <citation type="submission" date="2016-11" db="EMBL/GenBank/DDBJ databases">
        <title>The macronuclear genome of Stentor coeruleus: a giant cell with tiny introns.</title>
        <authorList>
            <person name="Slabodnick M."/>
            <person name="Ruby J.G."/>
            <person name="Reiff S.B."/>
            <person name="Swart E.C."/>
            <person name="Gosai S."/>
            <person name="Prabakaran S."/>
            <person name="Witkowska E."/>
            <person name="Larue G.E."/>
            <person name="Fisher S."/>
            <person name="Freeman R.M."/>
            <person name="Gunawardena J."/>
            <person name="Chu W."/>
            <person name="Stover N.A."/>
            <person name="Gregory B.D."/>
            <person name="Nowacki M."/>
            <person name="Derisi J."/>
            <person name="Roy S.W."/>
            <person name="Marshall W.F."/>
            <person name="Sood P."/>
        </authorList>
    </citation>
    <scope>NUCLEOTIDE SEQUENCE [LARGE SCALE GENOMIC DNA]</scope>
    <source>
        <strain evidence="5">WM001</strain>
    </source>
</reference>
<dbReference type="FunFam" id="1.10.238.10:FF:000025">
    <property type="entry name" value="serine/threonine-protein phosphatase 2A regulatory subunit B'' subunit alpha"/>
    <property type="match status" value="1"/>
</dbReference>
<feature type="compositionally biased region" description="Low complexity" evidence="3">
    <location>
        <begin position="47"/>
        <end position="57"/>
    </location>
</feature>
<evidence type="ECO:0000313" key="5">
    <source>
        <dbReference type="EMBL" id="OMJ93943.1"/>
    </source>
</evidence>
<feature type="compositionally biased region" description="Polar residues" evidence="3">
    <location>
        <begin position="58"/>
        <end position="68"/>
    </location>
</feature>
<proteinExistence type="predicted"/>
<feature type="compositionally biased region" description="Low complexity" evidence="3">
    <location>
        <begin position="69"/>
        <end position="80"/>
    </location>
</feature>
<feature type="region of interest" description="Disordered" evidence="3">
    <location>
        <begin position="47"/>
        <end position="95"/>
    </location>
</feature>
<dbReference type="Pfam" id="PF17958">
    <property type="entry name" value="EF-hand_13"/>
    <property type="match status" value="1"/>
</dbReference>
<dbReference type="GO" id="GO:0000159">
    <property type="term" value="C:protein phosphatase type 2A complex"/>
    <property type="evidence" value="ECO:0007669"/>
    <property type="project" value="TreeGrafter"/>
</dbReference>
<evidence type="ECO:0000256" key="1">
    <source>
        <dbReference type="ARBA" id="ARBA00022723"/>
    </source>
</evidence>
<dbReference type="Gene3D" id="1.10.238.10">
    <property type="entry name" value="EF-hand"/>
    <property type="match status" value="1"/>
</dbReference>